<feature type="transmembrane region" description="Helical" evidence="10">
    <location>
        <begin position="43"/>
        <end position="66"/>
    </location>
</feature>
<keyword evidence="6 10" id="KW-0472">Membrane</keyword>
<evidence type="ECO:0000256" key="4">
    <source>
        <dbReference type="ARBA" id="ARBA00022989"/>
    </source>
</evidence>
<dbReference type="Proteomes" id="UP000694941">
    <property type="component" value="Unplaced"/>
</dbReference>
<feature type="transmembrane region" description="Helical" evidence="10">
    <location>
        <begin position="157"/>
        <end position="179"/>
    </location>
</feature>
<proteinExistence type="inferred from homology"/>
<keyword evidence="8 10" id="KW-0325">Glycoprotein</keyword>
<dbReference type="CDD" id="cd15196">
    <property type="entry name" value="7tmA_Vasopressin_Oxytocin"/>
    <property type="match status" value="1"/>
</dbReference>
<evidence type="ECO:0000256" key="2">
    <source>
        <dbReference type="ARBA" id="ARBA00022475"/>
    </source>
</evidence>
<dbReference type="PROSITE" id="PS00237">
    <property type="entry name" value="G_PROTEIN_RECEP_F1_1"/>
    <property type="match status" value="1"/>
</dbReference>
<dbReference type="RefSeq" id="XP_013784095.1">
    <property type="nucleotide sequence ID" value="XM_013928641.2"/>
</dbReference>
<evidence type="ECO:0000256" key="5">
    <source>
        <dbReference type="ARBA" id="ARBA00023040"/>
    </source>
</evidence>
<organism evidence="13 14">
    <name type="scientific">Limulus polyphemus</name>
    <name type="common">Atlantic horseshoe crab</name>
    <dbReference type="NCBI Taxonomy" id="6850"/>
    <lineage>
        <taxon>Eukaryota</taxon>
        <taxon>Metazoa</taxon>
        <taxon>Ecdysozoa</taxon>
        <taxon>Arthropoda</taxon>
        <taxon>Chelicerata</taxon>
        <taxon>Merostomata</taxon>
        <taxon>Xiphosura</taxon>
        <taxon>Limulidae</taxon>
        <taxon>Limulus</taxon>
    </lineage>
</organism>
<feature type="transmembrane region" description="Helical" evidence="10">
    <location>
        <begin position="205"/>
        <end position="227"/>
    </location>
</feature>
<keyword evidence="3 10" id="KW-0812">Transmembrane</keyword>
<keyword evidence="5 10" id="KW-0297">G-protein coupled receptor</keyword>
<gene>
    <name evidence="14" type="primary">LOC106468226</name>
</gene>
<dbReference type="GeneID" id="106468226"/>
<accession>A0ABM1BL01</accession>
<evidence type="ECO:0000256" key="11">
    <source>
        <dbReference type="SAM" id="MobiDB-lite"/>
    </source>
</evidence>
<evidence type="ECO:0000256" key="8">
    <source>
        <dbReference type="ARBA" id="ARBA00023180"/>
    </source>
</evidence>
<evidence type="ECO:0000259" key="12">
    <source>
        <dbReference type="PROSITE" id="PS50262"/>
    </source>
</evidence>
<reference evidence="14" key="1">
    <citation type="submission" date="2025-08" db="UniProtKB">
        <authorList>
            <consortium name="RefSeq"/>
        </authorList>
    </citation>
    <scope>IDENTIFICATION</scope>
    <source>
        <tissue evidence="14">Muscle</tissue>
    </source>
</reference>
<evidence type="ECO:0000256" key="6">
    <source>
        <dbReference type="ARBA" id="ARBA00023136"/>
    </source>
</evidence>
<keyword evidence="7 10" id="KW-0675">Receptor</keyword>
<dbReference type="PANTHER" id="PTHR24241">
    <property type="entry name" value="NEUROPEPTIDE RECEPTOR-RELATED G-PROTEIN COUPLED RECEPTOR"/>
    <property type="match status" value="1"/>
</dbReference>
<dbReference type="PRINTS" id="PR00896">
    <property type="entry name" value="VASOPRESSINR"/>
</dbReference>
<evidence type="ECO:0000256" key="7">
    <source>
        <dbReference type="ARBA" id="ARBA00023170"/>
    </source>
</evidence>
<evidence type="ECO:0000256" key="10">
    <source>
        <dbReference type="RuleBase" id="RU046427"/>
    </source>
</evidence>
<sequence length="436" mass="49691">MSTLAKGETTGFLNLSFVNLSTITNNTKADVVQRDETVARIEVAVLATIFTLTVIGNTIVLVALVVRRIKMTRMYYFLQHLCISDLITAFFHVLPQLAWDVTYRFYGGNVLCKIVKYMQILGPYLSSYVLLVTAIDRYQAICFPLTSCVWTPRKSKIMIANAWIISILCCFPQIFIFSYQKVSEDPVTFDCWGIFIQPWGEKVYVLWYAVSQFFIPLVVIAFTYIRICKSVWYNLQMRRQASNCETFTVPRSHCMRGLSRSKVKTFKITVVVITCYIICSTPFIIVQLWAYWSPNAKNSSIWKGPTVAILMLLASLNSCVNPWIYLAFNYNLVTALREVCCQTSSKSFSSQVPENTDNNTFSRSERCSSYPLSVRTGSRHKFPDGSTTRTRKRLCRELGSKNESTDVGENRGSVTQTETTSEPGKFVTRDKDKTLC</sequence>
<dbReference type="PANTHER" id="PTHR24241:SF161">
    <property type="entry name" value="G-PROTEIN COUPLED RECEPTORS FAMILY 1 PROFILE DOMAIN-CONTAINING PROTEIN"/>
    <property type="match status" value="1"/>
</dbReference>
<keyword evidence="2" id="KW-1003">Cell membrane</keyword>
<feature type="transmembrane region" description="Helical" evidence="10">
    <location>
        <begin position="75"/>
        <end position="94"/>
    </location>
</feature>
<comment type="subcellular location">
    <subcellularLocation>
        <location evidence="1 10">Cell membrane</location>
        <topology evidence="1 10">Multi-pass membrane protein</topology>
    </subcellularLocation>
</comment>
<comment type="similarity">
    <text evidence="10">Belongs to the G-protein coupled receptor 1 family. Vasopressin/oxytocin receptor subfamily.</text>
</comment>
<feature type="transmembrane region" description="Helical" evidence="10">
    <location>
        <begin position="307"/>
        <end position="328"/>
    </location>
</feature>
<feature type="transmembrane region" description="Helical" evidence="10">
    <location>
        <begin position="114"/>
        <end position="136"/>
    </location>
</feature>
<feature type="region of interest" description="Disordered" evidence="11">
    <location>
        <begin position="375"/>
        <end position="436"/>
    </location>
</feature>
<dbReference type="SUPFAM" id="SSF81321">
    <property type="entry name" value="Family A G protein-coupled receptor-like"/>
    <property type="match status" value="1"/>
</dbReference>
<feature type="compositionally biased region" description="Polar residues" evidence="11">
    <location>
        <begin position="405"/>
        <end position="422"/>
    </location>
</feature>
<keyword evidence="4 10" id="KW-1133">Transmembrane helix</keyword>
<dbReference type="PROSITE" id="PS50262">
    <property type="entry name" value="G_PROTEIN_RECEP_F1_2"/>
    <property type="match status" value="1"/>
</dbReference>
<dbReference type="PRINTS" id="PR00237">
    <property type="entry name" value="GPCRRHODOPSN"/>
</dbReference>
<evidence type="ECO:0000313" key="14">
    <source>
        <dbReference type="RefSeq" id="XP_013784095.1"/>
    </source>
</evidence>
<name>A0ABM1BL01_LIMPO</name>
<feature type="domain" description="G-protein coupled receptors family 1 profile" evidence="12">
    <location>
        <begin position="56"/>
        <end position="325"/>
    </location>
</feature>
<dbReference type="Pfam" id="PF00001">
    <property type="entry name" value="7tm_1"/>
    <property type="match status" value="1"/>
</dbReference>
<feature type="compositionally biased region" description="Basic and acidic residues" evidence="11">
    <location>
        <begin position="427"/>
        <end position="436"/>
    </location>
</feature>
<protein>
    <submittedName>
        <fullName evidence="14">Oxytocin receptor-like</fullName>
    </submittedName>
</protein>
<evidence type="ECO:0000256" key="1">
    <source>
        <dbReference type="ARBA" id="ARBA00004651"/>
    </source>
</evidence>
<evidence type="ECO:0000256" key="9">
    <source>
        <dbReference type="ARBA" id="ARBA00023224"/>
    </source>
</evidence>
<dbReference type="InterPro" id="IPR001817">
    <property type="entry name" value="Vasoprsn_rcpt"/>
</dbReference>
<keyword evidence="13" id="KW-1185">Reference proteome</keyword>
<feature type="compositionally biased region" description="Basic and acidic residues" evidence="11">
    <location>
        <begin position="395"/>
        <end position="404"/>
    </location>
</feature>
<evidence type="ECO:0000256" key="3">
    <source>
        <dbReference type="ARBA" id="ARBA00022692"/>
    </source>
</evidence>
<dbReference type="InterPro" id="IPR000276">
    <property type="entry name" value="GPCR_Rhodpsn"/>
</dbReference>
<dbReference type="Gene3D" id="1.20.1070.10">
    <property type="entry name" value="Rhodopsin 7-helix transmembrane proteins"/>
    <property type="match status" value="1"/>
</dbReference>
<evidence type="ECO:0000313" key="13">
    <source>
        <dbReference type="Proteomes" id="UP000694941"/>
    </source>
</evidence>
<keyword evidence="9 10" id="KW-0807">Transducer</keyword>
<dbReference type="InterPro" id="IPR017452">
    <property type="entry name" value="GPCR_Rhodpsn_7TM"/>
</dbReference>
<feature type="transmembrane region" description="Helical" evidence="10">
    <location>
        <begin position="268"/>
        <end position="292"/>
    </location>
</feature>